<dbReference type="RefSeq" id="WP_139165310.1">
    <property type="nucleotide sequence ID" value="NZ_LN829118.1"/>
</dbReference>
<feature type="signal peptide" evidence="1">
    <location>
        <begin position="1"/>
        <end position="26"/>
    </location>
</feature>
<gene>
    <name evidence="2" type="ORF">YBN1229_v1_3878</name>
</gene>
<dbReference type="EMBL" id="LN829119">
    <property type="protein sequence ID" value="CPR22445.1"/>
    <property type="molecule type" value="Genomic_DNA"/>
</dbReference>
<accession>A0A0D6JLD3</accession>
<dbReference type="KEGG" id="fil:BN1229_v1_3888"/>
<evidence type="ECO:0000313" key="3">
    <source>
        <dbReference type="Proteomes" id="UP000033187"/>
    </source>
</evidence>
<organism evidence="2 3">
    <name type="scientific">Candidatus Filomicrobium marinum</name>
    <dbReference type="NCBI Taxonomy" id="1608628"/>
    <lineage>
        <taxon>Bacteria</taxon>
        <taxon>Pseudomonadati</taxon>
        <taxon>Pseudomonadota</taxon>
        <taxon>Alphaproteobacteria</taxon>
        <taxon>Hyphomicrobiales</taxon>
        <taxon>Hyphomicrobiaceae</taxon>
        <taxon>Filomicrobium</taxon>
    </lineage>
</organism>
<dbReference type="KEGG" id="fiy:BN1229_v1_3878"/>
<evidence type="ECO:0000313" key="2">
    <source>
        <dbReference type="EMBL" id="CPR22445.1"/>
    </source>
</evidence>
<protein>
    <submittedName>
        <fullName evidence="2">Uncharacterized protein</fullName>
    </submittedName>
</protein>
<evidence type="ECO:0000256" key="1">
    <source>
        <dbReference type="SAM" id="SignalP"/>
    </source>
</evidence>
<reference evidence="3" key="1">
    <citation type="submission" date="2015-02" db="EMBL/GenBank/DDBJ databases">
        <authorList>
            <person name="Chooi Y.-H."/>
        </authorList>
    </citation>
    <scope>NUCLEOTIDE SEQUENCE [LARGE SCALE GENOMIC DNA]</scope>
    <source>
        <strain evidence="3">strain Y</strain>
    </source>
</reference>
<dbReference type="Proteomes" id="UP000033187">
    <property type="component" value="Chromosome 1"/>
</dbReference>
<keyword evidence="3" id="KW-1185">Reference proteome</keyword>
<sequence length="129" mass="14057">MKTIMKFFGVAALALSMPFMAGQASAAEARIDAPVQQSLTGNATHNKGMIVAKSDASGEKIVVAGRRGRWVGPAIVGGVALGLALGAANRAHAHDHRHYRGRYDRCDRWAHRCRRGNDNACYKLDRYCY</sequence>
<dbReference type="AlphaFoldDB" id="A0A0D6JLD3"/>
<name>A0A0D6JLD3_9HYPH</name>
<proteinExistence type="predicted"/>
<keyword evidence="1" id="KW-0732">Signal</keyword>
<feature type="chain" id="PRO_5002306452" evidence="1">
    <location>
        <begin position="27"/>
        <end position="129"/>
    </location>
</feature>